<name>T1D7Z2_9ZZZZ</name>
<sequence length="55" mass="5935">NEDLRTACLAALNISRVTARAHAEKFSWAAATHQFLAHLQPVVHVSPIIAELGMG</sequence>
<feature type="non-terminal residue" evidence="1">
    <location>
        <position position="1"/>
    </location>
</feature>
<proteinExistence type="predicted"/>
<gene>
    <name evidence="1" type="ORF">B1A_02292</name>
</gene>
<reference evidence="1" key="2">
    <citation type="journal article" date="2014" name="ISME J.">
        <title>Microbial stratification in low pH oxic and suboxic macroscopic growths along an acid mine drainage.</title>
        <authorList>
            <person name="Mendez-Garcia C."/>
            <person name="Mesa V."/>
            <person name="Sprenger R.R."/>
            <person name="Richter M."/>
            <person name="Diez M.S."/>
            <person name="Solano J."/>
            <person name="Bargiela R."/>
            <person name="Golyshina O.V."/>
            <person name="Manteca A."/>
            <person name="Ramos J.L."/>
            <person name="Gallego J.R."/>
            <person name="Llorente I."/>
            <person name="Martins Dos Santos V.A."/>
            <person name="Jensen O.N."/>
            <person name="Pelaez A.I."/>
            <person name="Sanchez J."/>
            <person name="Ferrer M."/>
        </authorList>
    </citation>
    <scope>NUCLEOTIDE SEQUENCE</scope>
</reference>
<dbReference type="AlphaFoldDB" id="T1D7Z2"/>
<protein>
    <submittedName>
        <fullName evidence="1">Uncharacterized protein</fullName>
    </submittedName>
</protein>
<accession>T1D7Z2</accession>
<comment type="caution">
    <text evidence="1">The sequence shown here is derived from an EMBL/GenBank/DDBJ whole genome shotgun (WGS) entry which is preliminary data.</text>
</comment>
<evidence type="ECO:0000313" key="1">
    <source>
        <dbReference type="EMBL" id="EQD78365.1"/>
    </source>
</evidence>
<dbReference type="EMBL" id="AUZX01001714">
    <property type="protein sequence ID" value="EQD78365.1"/>
    <property type="molecule type" value="Genomic_DNA"/>
</dbReference>
<organism evidence="1">
    <name type="scientific">mine drainage metagenome</name>
    <dbReference type="NCBI Taxonomy" id="410659"/>
    <lineage>
        <taxon>unclassified sequences</taxon>
        <taxon>metagenomes</taxon>
        <taxon>ecological metagenomes</taxon>
    </lineage>
</organism>
<reference evidence="1" key="1">
    <citation type="submission" date="2013-08" db="EMBL/GenBank/DDBJ databases">
        <authorList>
            <person name="Mendez C."/>
            <person name="Richter M."/>
            <person name="Ferrer M."/>
            <person name="Sanchez J."/>
        </authorList>
    </citation>
    <scope>NUCLEOTIDE SEQUENCE</scope>
</reference>